<evidence type="ECO:0000256" key="3">
    <source>
        <dbReference type="ARBA" id="ARBA00022538"/>
    </source>
</evidence>
<organism evidence="12 13">
    <name type="scientific">Demequina lutea</name>
    <dbReference type="NCBI Taxonomy" id="431489"/>
    <lineage>
        <taxon>Bacteria</taxon>
        <taxon>Bacillati</taxon>
        <taxon>Actinomycetota</taxon>
        <taxon>Actinomycetes</taxon>
        <taxon>Micrococcales</taxon>
        <taxon>Demequinaceae</taxon>
        <taxon>Demequina</taxon>
    </lineage>
</organism>
<proteinExistence type="inferred from homology"/>
<keyword evidence="10 11" id="KW-0472">Membrane</keyword>
<comment type="subcellular location">
    <subcellularLocation>
        <location evidence="11">Cell membrane</location>
        <topology evidence="11">Single-pass membrane protein</topology>
    </subcellularLocation>
</comment>
<dbReference type="GO" id="GO:0005886">
    <property type="term" value="C:plasma membrane"/>
    <property type="evidence" value="ECO:0007669"/>
    <property type="project" value="UniProtKB-SubCell"/>
</dbReference>
<evidence type="ECO:0000256" key="11">
    <source>
        <dbReference type="HAMAP-Rule" id="MF_00276"/>
    </source>
</evidence>
<dbReference type="NCBIfam" id="TIGR00681">
    <property type="entry name" value="kdpC"/>
    <property type="match status" value="1"/>
</dbReference>
<dbReference type="Pfam" id="PF02669">
    <property type="entry name" value="KdpC"/>
    <property type="match status" value="1"/>
</dbReference>
<dbReference type="PANTHER" id="PTHR30042">
    <property type="entry name" value="POTASSIUM-TRANSPORTING ATPASE C CHAIN"/>
    <property type="match status" value="1"/>
</dbReference>
<gene>
    <name evidence="11" type="primary">kdpC</name>
    <name evidence="12" type="ORF">BKA03_002830</name>
</gene>
<evidence type="ECO:0000256" key="9">
    <source>
        <dbReference type="ARBA" id="ARBA00023065"/>
    </source>
</evidence>
<protein>
    <recommendedName>
        <fullName evidence="11">Potassium-transporting ATPase KdpC subunit</fullName>
    </recommendedName>
    <alternativeName>
        <fullName evidence="11">ATP phosphohydrolase [potassium-transporting] C chain</fullName>
    </alternativeName>
    <alternativeName>
        <fullName evidence="11">Potassium-binding and translocating subunit C</fullName>
    </alternativeName>
    <alternativeName>
        <fullName evidence="11">Potassium-translocating ATPase C chain</fullName>
    </alternativeName>
</protein>
<evidence type="ECO:0000256" key="10">
    <source>
        <dbReference type="ARBA" id="ARBA00023136"/>
    </source>
</evidence>
<dbReference type="PIRSF" id="PIRSF001296">
    <property type="entry name" value="K_ATPase_KdpC"/>
    <property type="match status" value="1"/>
</dbReference>
<evidence type="ECO:0000313" key="12">
    <source>
        <dbReference type="EMBL" id="NYI42711.1"/>
    </source>
</evidence>
<dbReference type="EMBL" id="JACBZO010000001">
    <property type="protein sequence ID" value="NYI42711.1"/>
    <property type="molecule type" value="Genomic_DNA"/>
</dbReference>
<evidence type="ECO:0000256" key="7">
    <source>
        <dbReference type="ARBA" id="ARBA00022958"/>
    </source>
</evidence>
<evidence type="ECO:0000256" key="8">
    <source>
        <dbReference type="ARBA" id="ARBA00022989"/>
    </source>
</evidence>
<keyword evidence="13" id="KW-1185">Reference proteome</keyword>
<dbReference type="GO" id="GO:0008556">
    <property type="term" value="F:P-type potassium transmembrane transporter activity"/>
    <property type="evidence" value="ECO:0007669"/>
    <property type="project" value="InterPro"/>
</dbReference>
<dbReference type="GO" id="GO:0005524">
    <property type="term" value="F:ATP binding"/>
    <property type="evidence" value="ECO:0007669"/>
    <property type="project" value="UniProtKB-UniRule"/>
</dbReference>
<dbReference type="NCBIfam" id="NF001454">
    <property type="entry name" value="PRK00315.1"/>
    <property type="match status" value="1"/>
</dbReference>
<evidence type="ECO:0000256" key="2">
    <source>
        <dbReference type="ARBA" id="ARBA00022475"/>
    </source>
</evidence>
<evidence type="ECO:0000313" key="13">
    <source>
        <dbReference type="Proteomes" id="UP000547973"/>
    </source>
</evidence>
<evidence type="ECO:0000256" key="5">
    <source>
        <dbReference type="ARBA" id="ARBA00022741"/>
    </source>
</evidence>
<comment type="similarity">
    <text evidence="11">Belongs to the KdpC family.</text>
</comment>
<evidence type="ECO:0000256" key="6">
    <source>
        <dbReference type="ARBA" id="ARBA00022840"/>
    </source>
</evidence>
<dbReference type="RefSeq" id="WP_062075170.1">
    <property type="nucleotide sequence ID" value="NZ_BBRC01000006.1"/>
</dbReference>
<keyword evidence="2 11" id="KW-1003">Cell membrane</keyword>
<keyword evidence="7 11" id="KW-0630">Potassium</keyword>
<keyword evidence="1 11" id="KW-0813">Transport</keyword>
<reference evidence="12 13" key="1">
    <citation type="submission" date="2020-07" db="EMBL/GenBank/DDBJ databases">
        <title>Sequencing the genomes of 1000 actinobacteria strains.</title>
        <authorList>
            <person name="Klenk H.-P."/>
        </authorList>
    </citation>
    <scope>NUCLEOTIDE SEQUENCE [LARGE SCALE GENOMIC DNA]</scope>
    <source>
        <strain evidence="12 13">DSM 19970</strain>
    </source>
</reference>
<keyword evidence="3 11" id="KW-0633">Potassium transport</keyword>
<dbReference type="HAMAP" id="MF_00276">
    <property type="entry name" value="KdpC"/>
    <property type="match status" value="1"/>
</dbReference>
<comment type="caution">
    <text evidence="12">The sequence shown here is derived from an EMBL/GenBank/DDBJ whole genome shotgun (WGS) entry which is preliminary data.</text>
</comment>
<dbReference type="Proteomes" id="UP000547973">
    <property type="component" value="Unassembled WGS sequence"/>
</dbReference>
<name>A0A7Y9ZCQ9_9MICO</name>
<keyword evidence="8 11" id="KW-1133">Transmembrane helix</keyword>
<keyword evidence="6 11" id="KW-0067">ATP-binding</keyword>
<sequence>MKIWIRSLGASLRMLVVATVVLGVAYPLIGLAAGLALPHQAEGSLITVNGKVIGSSLLGQDFAGDGWFHGRPSASNYDGLASGGSNLGPNNPALVAAIADRIAKVAAREGVAPARVPADAVTASASGLDPQISLAYAELQVPRVAAQRGMSEAAVRALVAHATTGRALGVLGEPAVNVVTLNAALAGRQ</sequence>
<dbReference type="OrthoDB" id="9788285at2"/>
<keyword evidence="4 11" id="KW-0812">Transmembrane</keyword>
<keyword evidence="5 11" id="KW-0547">Nucleotide-binding</keyword>
<dbReference type="PANTHER" id="PTHR30042:SF2">
    <property type="entry name" value="POTASSIUM-TRANSPORTING ATPASE KDPC SUBUNIT"/>
    <property type="match status" value="1"/>
</dbReference>
<dbReference type="AlphaFoldDB" id="A0A7Y9ZCQ9"/>
<accession>A0A7Y9ZCQ9</accession>
<evidence type="ECO:0000256" key="4">
    <source>
        <dbReference type="ARBA" id="ARBA00022692"/>
    </source>
</evidence>
<dbReference type="InterPro" id="IPR003820">
    <property type="entry name" value="KdpC"/>
</dbReference>
<evidence type="ECO:0000256" key="1">
    <source>
        <dbReference type="ARBA" id="ARBA00022448"/>
    </source>
</evidence>
<comment type="subunit">
    <text evidence="11">The system is composed of three essential subunits: KdpA, KdpB and KdpC.</text>
</comment>
<comment type="function">
    <text evidence="11">Part of the high-affinity ATP-driven potassium transport (or Kdp) system, which catalyzes the hydrolysis of ATP coupled with the electrogenic transport of potassium into the cytoplasm. This subunit acts as a catalytic chaperone that increases the ATP-binding affinity of the ATP-hydrolyzing subunit KdpB by the formation of a transient KdpB/KdpC/ATP ternary complex.</text>
</comment>
<feature type="transmembrane region" description="Helical" evidence="11">
    <location>
        <begin position="12"/>
        <end position="37"/>
    </location>
</feature>
<keyword evidence="9 11" id="KW-0406">Ion transport</keyword>